<evidence type="ECO:0000313" key="13">
    <source>
        <dbReference type="Proteomes" id="UP000051048"/>
    </source>
</evidence>
<evidence type="ECO:0000256" key="7">
    <source>
        <dbReference type="ARBA" id="ARBA00022989"/>
    </source>
</evidence>
<dbReference type="STRING" id="1423740.FC36_GL001840"/>
<feature type="transmembrane region" description="Helical" evidence="9">
    <location>
        <begin position="243"/>
        <end position="268"/>
    </location>
</feature>
<reference evidence="12 13" key="1">
    <citation type="journal article" date="2015" name="Genome Announc.">
        <title>Expanding the biotechnology potential of lactobacilli through comparative genomics of 213 strains and associated genera.</title>
        <authorList>
            <person name="Sun Z."/>
            <person name="Harris H.M."/>
            <person name="McCann A."/>
            <person name="Guo C."/>
            <person name="Argimon S."/>
            <person name="Zhang W."/>
            <person name="Yang X."/>
            <person name="Jeffery I.B."/>
            <person name="Cooney J.C."/>
            <person name="Kagawa T.F."/>
            <person name="Liu W."/>
            <person name="Song Y."/>
            <person name="Salvetti E."/>
            <person name="Wrobel A."/>
            <person name="Rasinkangas P."/>
            <person name="Parkhill J."/>
            <person name="Rea M.C."/>
            <person name="O'Sullivan O."/>
            <person name="Ritari J."/>
            <person name="Douillard F.P."/>
            <person name="Paul Ross R."/>
            <person name="Yang R."/>
            <person name="Briner A.E."/>
            <person name="Felis G.E."/>
            <person name="de Vos W.M."/>
            <person name="Barrangou R."/>
            <person name="Klaenhammer T.R."/>
            <person name="Caufield P.W."/>
            <person name="Cui Y."/>
            <person name="Zhang H."/>
            <person name="O'Toole P.W."/>
        </authorList>
    </citation>
    <scope>NUCLEOTIDE SEQUENCE [LARGE SCALE GENOMIC DNA]</scope>
    <source>
        <strain evidence="12 13">DSM 15833</strain>
    </source>
</reference>
<dbReference type="EMBL" id="AZFH01000197">
    <property type="protein sequence ID" value="KRL76725.1"/>
    <property type="molecule type" value="Genomic_DNA"/>
</dbReference>
<evidence type="ECO:0000256" key="4">
    <source>
        <dbReference type="ARBA" id="ARBA00022692"/>
    </source>
</evidence>
<feature type="transmembrane region" description="Helical" evidence="9">
    <location>
        <begin position="162"/>
        <end position="179"/>
    </location>
</feature>
<dbReference type="PANTHER" id="PTHR43394:SF1">
    <property type="entry name" value="ATP-BINDING CASSETTE SUB-FAMILY B MEMBER 10, MITOCHONDRIAL"/>
    <property type="match status" value="1"/>
</dbReference>
<dbReference type="GO" id="GO:0016887">
    <property type="term" value="F:ATP hydrolysis activity"/>
    <property type="evidence" value="ECO:0007669"/>
    <property type="project" value="InterPro"/>
</dbReference>
<gene>
    <name evidence="12" type="ORF">FC36_GL001840</name>
</gene>
<dbReference type="InterPro" id="IPR039421">
    <property type="entry name" value="Type_1_exporter"/>
</dbReference>
<keyword evidence="7 9" id="KW-1133">Transmembrane helix</keyword>
<comment type="subcellular location">
    <subcellularLocation>
        <location evidence="1">Cell membrane</location>
        <topology evidence="1">Multi-pass membrane protein</topology>
    </subcellularLocation>
</comment>
<evidence type="ECO:0000256" key="8">
    <source>
        <dbReference type="ARBA" id="ARBA00023136"/>
    </source>
</evidence>
<evidence type="ECO:0000256" key="5">
    <source>
        <dbReference type="ARBA" id="ARBA00022741"/>
    </source>
</evidence>
<keyword evidence="3" id="KW-1003">Cell membrane</keyword>
<name>A0A0R1TDV7_9LACO</name>
<evidence type="ECO:0000256" key="2">
    <source>
        <dbReference type="ARBA" id="ARBA00022448"/>
    </source>
</evidence>
<evidence type="ECO:0000259" key="10">
    <source>
        <dbReference type="PROSITE" id="PS50893"/>
    </source>
</evidence>
<dbReference type="RefSeq" id="WP_025021391.1">
    <property type="nucleotide sequence ID" value="NZ_AZFH01000197.1"/>
</dbReference>
<dbReference type="Gene3D" id="1.20.1560.10">
    <property type="entry name" value="ABC transporter type 1, transmembrane domain"/>
    <property type="match status" value="1"/>
</dbReference>
<evidence type="ECO:0000313" key="12">
    <source>
        <dbReference type="EMBL" id="KRL76725.1"/>
    </source>
</evidence>
<feature type="domain" description="ABC transmembrane type-1" evidence="11">
    <location>
        <begin position="19"/>
        <end position="303"/>
    </location>
</feature>
<evidence type="ECO:0000256" key="6">
    <source>
        <dbReference type="ARBA" id="ARBA00022840"/>
    </source>
</evidence>
<dbReference type="Gene3D" id="3.40.50.300">
    <property type="entry name" value="P-loop containing nucleotide triphosphate hydrolases"/>
    <property type="match status" value="1"/>
</dbReference>
<feature type="transmembrane region" description="Helical" evidence="9">
    <location>
        <begin position="274"/>
        <end position="294"/>
    </location>
</feature>
<dbReference type="PROSITE" id="PS00211">
    <property type="entry name" value="ABC_TRANSPORTER_1"/>
    <property type="match status" value="1"/>
</dbReference>
<keyword evidence="8 9" id="KW-0472">Membrane</keyword>
<dbReference type="SUPFAM" id="SSF52540">
    <property type="entry name" value="P-loop containing nucleoside triphosphate hydrolases"/>
    <property type="match status" value="1"/>
</dbReference>
<feature type="transmembrane region" description="Helical" evidence="9">
    <location>
        <begin position="15"/>
        <end position="34"/>
    </location>
</feature>
<keyword evidence="2" id="KW-0813">Transport</keyword>
<dbReference type="GO" id="GO:0005886">
    <property type="term" value="C:plasma membrane"/>
    <property type="evidence" value="ECO:0007669"/>
    <property type="project" value="UniProtKB-SubCell"/>
</dbReference>
<proteinExistence type="predicted"/>
<dbReference type="PROSITE" id="PS50929">
    <property type="entry name" value="ABC_TM1F"/>
    <property type="match status" value="1"/>
</dbReference>
<sequence length="580" mass="64815">MGIFKKLGWFFKAEWKIYLAGVTALLVVALNNLIPPRLIGGVVDAIDKHTLSPQMLWSYLGLFLFAAVFQYILRFYWRKFVFGGSVILEKNLRRKLFQHFLKMDQTFFQKHRIGDLMAHATNDIDAVRDVAGPGILTLADSLFTGLSTIIAMCFFVDWRLTLLAVLPLPLLALMATVLGNKIHQAFDKAQAAFSELNNKTQESMLGVKVIKTLGQEKEDAADFEKYIDRTIQADRKAYFLDALFDPFTSLILGLSYVAIIILGGYYVVNDVISIGQLVTFISYMAALVWPMFAIGRLFNILERGNASYDRISKLLGEQASWAPAKLTETKVKGDINFDIDSFAFPGEADNKLYNVHFELKAGQTLGLVGETGSGKSTILRLLLREFDHYQGQITMGGHDIRDYQLDDYSAAIGYVPQTNFLFSTDLRKNISFADVTADDERIKEVAYLADVHRDIVAMDEGYATQVGEMGVSLSGGQKQRIAIARALLPDPELLILDDSLSAVDAKTENNILERLHQTRAQKTTIISGSRLSSVSQADEILVILDGTIAQRGTHEELLAQKDGWYAQTYQLQEKKPKGDD</sequence>
<accession>A0A0R1TDV7</accession>
<dbReference type="InterPro" id="IPR036640">
    <property type="entry name" value="ABC1_TM_sf"/>
</dbReference>
<dbReference type="OrthoDB" id="9770415at2"/>
<feature type="transmembrane region" description="Helical" evidence="9">
    <location>
        <begin position="135"/>
        <end position="156"/>
    </location>
</feature>
<dbReference type="Pfam" id="PF00664">
    <property type="entry name" value="ABC_membrane"/>
    <property type="match status" value="1"/>
</dbReference>
<dbReference type="Pfam" id="PF00005">
    <property type="entry name" value="ABC_tran"/>
    <property type="match status" value="1"/>
</dbReference>
<dbReference type="FunFam" id="1.20.1560.10:FF:000011">
    <property type="entry name" value="Multidrug ABC transporter ATP-binding protein"/>
    <property type="match status" value="1"/>
</dbReference>
<feature type="transmembrane region" description="Helical" evidence="9">
    <location>
        <begin position="54"/>
        <end position="73"/>
    </location>
</feature>
<keyword evidence="4 9" id="KW-0812">Transmembrane</keyword>
<feature type="domain" description="ABC transporter" evidence="10">
    <location>
        <begin position="337"/>
        <end position="570"/>
    </location>
</feature>
<evidence type="ECO:0000256" key="1">
    <source>
        <dbReference type="ARBA" id="ARBA00004651"/>
    </source>
</evidence>
<dbReference type="InterPro" id="IPR017871">
    <property type="entry name" value="ABC_transporter-like_CS"/>
</dbReference>
<dbReference type="FunFam" id="3.40.50.300:FF:000221">
    <property type="entry name" value="Multidrug ABC transporter ATP-binding protein"/>
    <property type="match status" value="1"/>
</dbReference>
<dbReference type="CDD" id="cd18541">
    <property type="entry name" value="ABC_6TM_TmrB_like"/>
    <property type="match status" value="1"/>
</dbReference>
<dbReference type="PANTHER" id="PTHR43394">
    <property type="entry name" value="ATP-DEPENDENT PERMEASE MDL1, MITOCHONDRIAL"/>
    <property type="match status" value="1"/>
</dbReference>
<evidence type="ECO:0000256" key="9">
    <source>
        <dbReference type="SAM" id="Phobius"/>
    </source>
</evidence>
<dbReference type="InterPro" id="IPR003593">
    <property type="entry name" value="AAA+_ATPase"/>
</dbReference>
<keyword evidence="5" id="KW-0547">Nucleotide-binding</keyword>
<dbReference type="GO" id="GO:0005524">
    <property type="term" value="F:ATP binding"/>
    <property type="evidence" value="ECO:0007669"/>
    <property type="project" value="UniProtKB-KW"/>
</dbReference>
<protein>
    <submittedName>
        <fullName evidence="12">Multidrug ABC transporter ATPase permease</fullName>
    </submittedName>
</protein>
<comment type="caution">
    <text evidence="12">The sequence shown here is derived from an EMBL/GenBank/DDBJ whole genome shotgun (WGS) entry which is preliminary data.</text>
</comment>
<dbReference type="InterPro" id="IPR011527">
    <property type="entry name" value="ABC1_TM_dom"/>
</dbReference>
<dbReference type="PROSITE" id="PS50893">
    <property type="entry name" value="ABC_TRANSPORTER_2"/>
    <property type="match status" value="1"/>
</dbReference>
<keyword evidence="6" id="KW-0067">ATP-binding</keyword>
<dbReference type="SUPFAM" id="SSF90123">
    <property type="entry name" value="ABC transporter transmembrane region"/>
    <property type="match status" value="1"/>
</dbReference>
<dbReference type="PATRIC" id="fig|1423740.3.peg.1987"/>
<evidence type="ECO:0000259" key="11">
    <source>
        <dbReference type="PROSITE" id="PS50929"/>
    </source>
</evidence>
<organism evidence="12 13">
    <name type="scientific">Ligilactobacillus equi DSM 15833 = JCM 10991</name>
    <dbReference type="NCBI Taxonomy" id="1423740"/>
    <lineage>
        <taxon>Bacteria</taxon>
        <taxon>Bacillati</taxon>
        <taxon>Bacillota</taxon>
        <taxon>Bacilli</taxon>
        <taxon>Lactobacillales</taxon>
        <taxon>Lactobacillaceae</taxon>
        <taxon>Ligilactobacillus</taxon>
    </lineage>
</organism>
<evidence type="ECO:0000256" key="3">
    <source>
        <dbReference type="ARBA" id="ARBA00022475"/>
    </source>
</evidence>
<dbReference type="InterPro" id="IPR003439">
    <property type="entry name" value="ABC_transporter-like_ATP-bd"/>
</dbReference>
<dbReference type="InterPro" id="IPR027417">
    <property type="entry name" value="P-loop_NTPase"/>
</dbReference>
<dbReference type="GO" id="GO:0015421">
    <property type="term" value="F:ABC-type oligopeptide transporter activity"/>
    <property type="evidence" value="ECO:0007669"/>
    <property type="project" value="TreeGrafter"/>
</dbReference>
<dbReference type="Proteomes" id="UP000051048">
    <property type="component" value="Unassembled WGS sequence"/>
</dbReference>
<dbReference type="AlphaFoldDB" id="A0A0R1TDV7"/>
<dbReference type="SMART" id="SM00382">
    <property type="entry name" value="AAA"/>
    <property type="match status" value="1"/>
</dbReference>